<evidence type="ECO:0000256" key="1">
    <source>
        <dbReference type="SAM" id="Phobius"/>
    </source>
</evidence>
<dbReference type="GeneID" id="63804636"/>
<keyword evidence="3" id="KW-1185">Reference proteome</keyword>
<keyword evidence="1" id="KW-0472">Membrane</keyword>
<reference evidence="2 3" key="1">
    <citation type="submission" date="2016-07" db="EMBL/GenBank/DDBJ databases">
        <title>Pervasive Adenine N6-methylation of Active Genes in Fungi.</title>
        <authorList>
            <consortium name="DOE Joint Genome Institute"/>
            <person name="Mondo S.J."/>
            <person name="Dannebaum R.O."/>
            <person name="Kuo R.C."/>
            <person name="Labutti K."/>
            <person name="Haridas S."/>
            <person name="Kuo A."/>
            <person name="Salamov A."/>
            <person name="Ahrendt S.R."/>
            <person name="Lipzen A."/>
            <person name="Sullivan W."/>
            <person name="Andreopoulos W.B."/>
            <person name="Clum A."/>
            <person name="Lindquist E."/>
            <person name="Daum C."/>
            <person name="Ramamoorthy G.K."/>
            <person name="Gryganskyi A."/>
            <person name="Culley D."/>
            <person name="Magnuson J.K."/>
            <person name="James T.Y."/>
            <person name="O'Malley M.A."/>
            <person name="Stajich J.E."/>
            <person name="Spatafora J.W."/>
            <person name="Visel A."/>
            <person name="Grigoriev I.V."/>
        </authorList>
    </citation>
    <scope>NUCLEOTIDE SEQUENCE [LARGE SCALE GENOMIC DNA]</scope>
    <source>
        <strain evidence="2 3">ATCC 12442</strain>
    </source>
</reference>
<evidence type="ECO:0000313" key="3">
    <source>
        <dbReference type="Proteomes" id="UP000193922"/>
    </source>
</evidence>
<gene>
    <name evidence="2" type="ORF">DL89DRAFT_268636</name>
</gene>
<dbReference type="RefSeq" id="XP_040741918.1">
    <property type="nucleotide sequence ID" value="XM_040887988.1"/>
</dbReference>
<keyword evidence="1" id="KW-1133">Transmembrane helix</keyword>
<comment type="caution">
    <text evidence="2">The sequence shown here is derived from an EMBL/GenBank/DDBJ whole genome shotgun (WGS) entry which is preliminary data.</text>
</comment>
<feature type="transmembrane region" description="Helical" evidence="1">
    <location>
        <begin position="22"/>
        <end position="43"/>
    </location>
</feature>
<dbReference type="AlphaFoldDB" id="A0A1Y1W4K5"/>
<accession>A0A1Y1W4K5</accession>
<organism evidence="2 3">
    <name type="scientific">Linderina pennispora</name>
    <dbReference type="NCBI Taxonomy" id="61395"/>
    <lineage>
        <taxon>Eukaryota</taxon>
        <taxon>Fungi</taxon>
        <taxon>Fungi incertae sedis</taxon>
        <taxon>Zoopagomycota</taxon>
        <taxon>Kickxellomycotina</taxon>
        <taxon>Kickxellomycetes</taxon>
        <taxon>Kickxellales</taxon>
        <taxon>Kickxellaceae</taxon>
        <taxon>Linderina</taxon>
    </lineage>
</organism>
<sequence>MAMIFQYSNAQCPGLECRICKIHILITHCSWINILILGLLWIAKKNVSRVQNAKGNGVLYCSSMFTL</sequence>
<proteinExistence type="predicted"/>
<protein>
    <submittedName>
        <fullName evidence="2">Uncharacterized protein</fullName>
    </submittedName>
</protein>
<feature type="non-terminal residue" evidence="2">
    <location>
        <position position="67"/>
    </location>
</feature>
<evidence type="ECO:0000313" key="2">
    <source>
        <dbReference type="EMBL" id="ORX68104.1"/>
    </source>
</evidence>
<dbReference type="Proteomes" id="UP000193922">
    <property type="component" value="Unassembled WGS sequence"/>
</dbReference>
<dbReference type="EMBL" id="MCFD01000010">
    <property type="protein sequence ID" value="ORX68104.1"/>
    <property type="molecule type" value="Genomic_DNA"/>
</dbReference>
<keyword evidence="1" id="KW-0812">Transmembrane</keyword>
<name>A0A1Y1W4K5_9FUNG</name>